<dbReference type="Pfam" id="PF03468">
    <property type="entry name" value="XS"/>
    <property type="match status" value="1"/>
</dbReference>
<keyword evidence="2" id="KW-0943">RNA-mediated gene silencing</keyword>
<comment type="caution">
    <text evidence="7">The sequence shown here is derived from an EMBL/GenBank/DDBJ whole genome shotgun (WGS) entry which is preliminary data.</text>
</comment>
<protein>
    <submittedName>
        <fullName evidence="7">Putative XS domain-containing protein</fullName>
    </submittedName>
</protein>
<evidence type="ECO:0000313" key="7">
    <source>
        <dbReference type="EMBL" id="RHN70044.1"/>
    </source>
</evidence>
<feature type="compositionally biased region" description="Acidic residues" evidence="4">
    <location>
        <begin position="246"/>
        <end position="277"/>
    </location>
</feature>
<organism evidence="7 8">
    <name type="scientific">Medicago truncatula</name>
    <name type="common">Barrel medic</name>
    <name type="synonym">Medicago tribuloides</name>
    <dbReference type="NCBI Taxonomy" id="3880"/>
    <lineage>
        <taxon>Eukaryota</taxon>
        <taxon>Viridiplantae</taxon>
        <taxon>Streptophyta</taxon>
        <taxon>Embryophyta</taxon>
        <taxon>Tracheophyta</taxon>
        <taxon>Spermatophyta</taxon>
        <taxon>Magnoliopsida</taxon>
        <taxon>eudicotyledons</taxon>
        <taxon>Gunneridae</taxon>
        <taxon>Pentapetalae</taxon>
        <taxon>rosids</taxon>
        <taxon>fabids</taxon>
        <taxon>Fabales</taxon>
        <taxon>Fabaceae</taxon>
        <taxon>Papilionoideae</taxon>
        <taxon>50 kb inversion clade</taxon>
        <taxon>NPAAA clade</taxon>
        <taxon>Hologalegina</taxon>
        <taxon>IRL clade</taxon>
        <taxon>Trifolieae</taxon>
        <taxon>Medicago</taxon>
    </lineage>
</organism>
<dbReference type="CDD" id="cd12266">
    <property type="entry name" value="RRM_like_XS"/>
    <property type="match status" value="1"/>
</dbReference>
<evidence type="ECO:0000313" key="8">
    <source>
        <dbReference type="Proteomes" id="UP000265566"/>
    </source>
</evidence>
<proteinExistence type="inferred from homology"/>
<dbReference type="Proteomes" id="UP000265566">
    <property type="component" value="Chromosome 3"/>
</dbReference>
<reference evidence="8" key="1">
    <citation type="journal article" date="2018" name="Nat. Plants">
        <title>Whole-genome landscape of Medicago truncatula symbiotic genes.</title>
        <authorList>
            <person name="Pecrix Y."/>
            <person name="Staton S.E."/>
            <person name="Sallet E."/>
            <person name="Lelandais-Briere C."/>
            <person name="Moreau S."/>
            <person name="Carrere S."/>
            <person name="Blein T."/>
            <person name="Jardinaud M.F."/>
            <person name="Latrasse D."/>
            <person name="Zouine M."/>
            <person name="Zahm M."/>
            <person name="Kreplak J."/>
            <person name="Mayjonade B."/>
            <person name="Satge C."/>
            <person name="Perez M."/>
            <person name="Cauet S."/>
            <person name="Marande W."/>
            <person name="Chantry-Darmon C."/>
            <person name="Lopez-Roques C."/>
            <person name="Bouchez O."/>
            <person name="Berard A."/>
            <person name="Debelle F."/>
            <person name="Munos S."/>
            <person name="Bendahmane A."/>
            <person name="Berges H."/>
            <person name="Niebel A."/>
            <person name="Buitink J."/>
            <person name="Frugier F."/>
            <person name="Benhamed M."/>
            <person name="Crespi M."/>
            <person name="Gouzy J."/>
            <person name="Gamas P."/>
        </authorList>
    </citation>
    <scope>NUCLEOTIDE SEQUENCE [LARGE SCALE GENOMIC DNA]</scope>
    <source>
        <strain evidence="8">cv. Jemalong A17</strain>
    </source>
</reference>
<dbReference type="AlphaFoldDB" id="A0A396J031"/>
<comment type="similarity">
    <text evidence="3">Belongs to the SGS3 family.</text>
</comment>
<evidence type="ECO:0000259" key="5">
    <source>
        <dbReference type="Pfam" id="PF03468"/>
    </source>
</evidence>
<accession>A0A396J031</accession>
<dbReference type="PANTHER" id="PTHR46602:SF1">
    <property type="entry name" value="PROTEIN SUPPRESSOR OF GENE SILENCING 3"/>
    <property type="match status" value="1"/>
</dbReference>
<dbReference type="InterPro" id="IPR005381">
    <property type="entry name" value="Znf-XS_domain"/>
</dbReference>
<keyword evidence="1" id="KW-0175">Coiled coil</keyword>
<evidence type="ECO:0000256" key="3">
    <source>
        <dbReference type="ARBA" id="ARBA00024022"/>
    </source>
</evidence>
<dbReference type="Pfam" id="PF03470">
    <property type="entry name" value="zf-XS"/>
    <property type="match status" value="1"/>
</dbReference>
<dbReference type="InterPro" id="IPR005380">
    <property type="entry name" value="XS_domain"/>
</dbReference>
<feature type="compositionally biased region" description="Basic and acidic residues" evidence="4">
    <location>
        <begin position="615"/>
        <end position="632"/>
    </location>
</feature>
<feature type="region of interest" description="Disordered" evidence="4">
    <location>
        <begin position="169"/>
        <end position="214"/>
    </location>
</feature>
<sequence>MKTPPAIKPQSHFLTILHFVPNFTFHQLVTLTSFITLAFSGSAWLSTVAVSPTFLQPIFAETPMMILWCTRMSSRRGGRPFTAAGNDDFQSKGKGVSQFDPKTEQLAQGIADVNLGSGQDDGPWETYSKKSKNRGGGSGAAKQRGPPAHGSNPRAWGNADVAQKQGVWNNSGAGRAAGNPWQTPNAGYMRPAGRGNGRPQPATGGYGYNVTSNPIIPPPLQGGWNWKSTHARNEIVPEEFEQKNDGEEDDDDEEEEEDDCDDLEDTDDDLMSDEYDSDASQKSHETRKKSKWFKKFFQNLDNLTIDQINEPERQWHCPACQGGPGAIDWYRGLQPLMNHAKTKGSKRVKVHRELAVLLDEELRRRGTTVVPAGEAFGKWKGLKEEEKDHEIVWPPMVMIQNTQLEQDENDKWTGMGNQELLDYFSSYAAVRARHSYGPQGHRGMSVLMFEASASGFLEAERLDKHFAEQGTNREAWFSNRRRYNLFLPGGNRQLFGYMATKEDLEAFNRHCQGKTRLKYELRSYQEMVVHQIRQMNEDNQQLLYLKNKMVKEKKHSKALEESFGIVTEKLRKTMEENRIVRRRTKMQHEEIKEEMYEQEQFFKERISSIHDKRNAKEEDFERMQQEEREKVKKTTTGPANAEEERRLKVEGYLKFVELQDKEMESFVDEKEKLSQAHEESIAAMKKRHWEEEVEMEKKFDEDLAKLMEKYSPSHQ</sequence>
<dbReference type="InterPro" id="IPR038588">
    <property type="entry name" value="XS_domain_sf"/>
</dbReference>
<dbReference type="Gene3D" id="3.30.70.2890">
    <property type="entry name" value="XS domain"/>
    <property type="match status" value="1"/>
</dbReference>
<feature type="region of interest" description="Disordered" evidence="4">
    <location>
        <begin position="615"/>
        <end position="642"/>
    </location>
</feature>
<feature type="compositionally biased region" description="Basic and acidic residues" evidence="4">
    <location>
        <begin position="235"/>
        <end position="245"/>
    </location>
</feature>
<evidence type="ECO:0000256" key="1">
    <source>
        <dbReference type="ARBA" id="ARBA00023054"/>
    </source>
</evidence>
<evidence type="ECO:0000256" key="4">
    <source>
        <dbReference type="SAM" id="MobiDB-lite"/>
    </source>
</evidence>
<feature type="region of interest" description="Disordered" evidence="4">
    <location>
        <begin position="79"/>
        <end position="99"/>
    </location>
</feature>
<evidence type="ECO:0000259" key="6">
    <source>
        <dbReference type="Pfam" id="PF03470"/>
    </source>
</evidence>
<feature type="domain" description="XS" evidence="5">
    <location>
        <begin position="388"/>
        <end position="505"/>
    </location>
</feature>
<dbReference type="InterPro" id="IPR044287">
    <property type="entry name" value="SGS3"/>
</dbReference>
<gene>
    <name evidence="7" type="ORF">MtrunA17_Chr3g0131301</name>
</gene>
<dbReference type="PANTHER" id="PTHR46602">
    <property type="entry name" value="PROTEIN SUPPRESSOR OF GENE SILENCING 3"/>
    <property type="match status" value="1"/>
</dbReference>
<dbReference type="Gramene" id="rna18584">
    <property type="protein sequence ID" value="RHN70044.1"/>
    <property type="gene ID" value="gene18584"/>
</dbReference>
<name>A0A396J031_MEDTR</name>
<dbReference type="GO" id="GO:0031047">
    <property type="term" value="P:regulatory ncRNA-mediated gene silencing"/>
    <property type="evidence" value="ECO:0007669"/>
    <property type="project" value="UniProtKB-KW"/>
</dbReference>
<dbReference type="EMBL" id="PSQE01000003">
    <property type="protein sequence ID" value="RHN70044.1"/>
    <property type="molecule type" value="Genomic_DNA"/>
</dbReference>
<dbReference type="GO" id="GO:0051607">
    <property type="term" value="P:defense response to virus"/>
    <property type="evidence" value="ECO:0007669"/>
    <property type="project" value="InterPro"/>
</dbReference>
<evidence type="ECO:0000256" key="2">
    <source>
        <dbReference type="ARBA" id="ARBA00023158"/>
    </source>
</evidence>
<feature type="region of interest" description="Disordered" evidence="4">
    <location>
        <begin position="235"/>
        <end position="284"/>
    </location>
</feature>
<feature type="domain" description="Zinc finger-XS" evidence="6">
    <location>
        <begin position="317"/>
        <end position="355"/>
    </location>
</feature>
<feature type="region of interest" description="Disordered" evidence="4">
    <location>
        <begin position="113"/>
        <end position="157"/>
    </location>
</feature>